<dbReference type="Proteomes" id="UP001281147">
    <property type="component" value="Unassembled WGS sequence"/>
</dbReference>
<keyword evidence="2" id="KW-1185">Reference proteome</keyword>
<accession>A0ACC3MZF2</accession>
<protein>
    <submittedName>
        <fullName evidence="1">Uncharacterized protein</fullName>
    </submittedName>
</protein>
<proteinExistence type="predicted"/>
<evidence type="ECO:0000313" key="2">
    <source>
        <dbReference type="Proteomes" id="UP001281147"/>
    </source>
</evidence>
<comment type="caution">
    <text evidence="1">The sequence shown here is derived from an EMBL/GenBank/DDBJ whole genome shotgun (WGS) entry which is preliminary data.</text>
</comment>
<dbReference type="EMBL" id="JAUTXU010000114">
    <property type="protein sequence ID" value="KAK3707037.1"/>
    <property type="molecule type" value="Genomic_DNA"/>
</dbReference>
<evidence type="ECO:0000313" key="1">
    <source>
        <dbReference type="EMBL" id="KAK3707037.1"/>
    </source>
</evidence>
<name>A0ACC3MZF2_9PEZI</name>
<gene>
    <name evidence="1" type="ORF">LTR37_012369</name>
</gene>
<reference evidence="1" key="1">
    <citation type="submission" date="2023-07" db="EMBL/GenBank/DDBJ databases">
        <title>Black Yeasts Isolated from many extreme environments.</title>
        <authorList>
            <person name="Coleine C."/>
            <person name="Stajich J.E."/>
            <person name="Selbmann L."/>
        </authorList>
    </citation>
    <scope>NUCLEOTIDE SEQUENCE</scope>
    <source>
        <strain evidence="1">CCFEE 5714</strain>
    </source>
</reference>
<organism evidence="1 2">
    <name type="scientific">Vermiconidia calcicola</name>
    <dbReference type="NCBI Taxonomy" id="1690605"/>
    <lineage>
        <taxon>Eukaryota</taxon>
        <taxon>Fungi</taxon>
        <taxon>Dikarya</taxon>
        <taxon>Ascomycota</taxon>
        <taxon>Pezizomycotina</taxon>
        <taxon>Dothideomycetes</taxon>
        <taxon>Dothideomycetidae</taxon>
        <taxon>Mycosphaerellales</taxon>
        <taxon>Extremaceae</taxon>
        <taxon>Vermiconidia</taxon>
    </lineage>
</organism>
<sequence length="255" mass="28495">MLSSFQASYQRVEQSLQRLTESIASYNPSATAADELLAADEAVNENLDQRMRDTRQKDLHALILLADTRKEILAIPSSTSSDGPRRQVKADDLLAYAKFISKTTVPPTFRKQPPPIKSENAQAQITNGIATPPVGAHDQDNAHPAGIENVGTKAMSELQRKMLDPNNRMGFSPWPSPIVIQNGALGEIQRMIENGQDPASVLTEEEQAELDRRKKEDEERERSAQEEAERRRMSMFDTGAVRRGRRESVFNPDDL</sequence>